<dbReference type="RefSeq" id="WP_375517636.1">
    <property type="nucleotide sequence ID" value="NZ_JBHILI010000009.1"/>
</dbReference>
<dbReference type="Gene3D" id="1.10.3290.10">
    <property type="entry name" value="Fido-like domain"/>
    <property type="match status" value="1"/>
</dbReference>
<organism evidence="2 3">
    <name type="scientific">Leptospira wolffii</name>
    <dbReference type="NCBI Taxonomy" id="409998"/>
    <lineage>
        <taxon>Bacteria</taxon>
        <taxon>Pseudomonadati</taxon>
        <taxon>Spirochaetota</taxon>
        <taxon>Spirochaetia</taxon>
        <taxon>Leptospirales</taxon>
        <taxon>Leptospiraceae</taxon>
        <taxon>Leptospira</taxon>
    </lineage>
</organism>
<dbReference type="InterPro" id="IPR003812">
    <property type="entry name" value="Fido"/>
</dbReference>
<dbReference type="SUPFAM" id="SSF140931">
    <property type="entry name" value="Fic-like"/>
    <property type="match status" value="1"/>
</dbReference>
<sequence>MTFAENRTILRQTELLPVTRYIYQIPTWPEFTWNEKVISAHLSSIRHKQGIFSGQMRSIGFEQQSNTRIRALQEEIVRSFAIEGESLDPEQVSSSIARHLGIESAAIPEEEREIDGIVEMALDATENHSHPLTEERLFSWHSALFPSGRSGLKKITVADWRKPGSDPMLVVSGKMGREVVHYEAPKAKSVPKEMKRFLTWFRQETEMDSILKSAVSHFWFLTIHPFEDGNGRIARAISDMLLTRSEEGLPKFYSMSSGIQKERKQYYEILEFSQKANLDITRWISWYLDCLGRSIQFAEETVELILKKSAFWHKYSGVSLNERQIKVLKWALEGTNDPLTSSKYAKLTHSSQDTASRDIQDLISKGILKKESAGGRSTHYSPLL</sequence>
<dbReference type="InterPro" id="IPR040198">
    <property type="entry name" value="Fido_containing"/>
</dbReference>
<dbReference type="Pfam" id="PF13776">
    <property type="entry name" value="DUF4172"/>
    <property type="match status" value="1"/>
</dbReference>
<dbReference type="EMBL" id="JBHILJ010000013">
    <property type="protein sequence ID" value="MFB5738344.1"/>
    <property type="molecule type" value="Genomic_DNA"/>
</dbReference>
<comment type="caution">
    <text evidence="2">The sequence shown here is derived from an EMBL/GenBank/DDBJ whole genome shotgun (WGS) entry which is preliminary data.</text>
</comment>
<dbReference type="InterPro" id="IPR036388">
    <property type="entry name" value="WH-like_DNA-bd_sf"/>
</dbReference>
<name>A0ABV5BSR4_9LEPT</name>
<dbReference type="PANTHER" id="PTHR13504:SF33">
    <property type="entry name" value="FIC FAMILY PROTEIN"/>
    <property type="match status" value="1"/>
</dbReference>
<dbReference type="PROSITE" id="PS51459">
    <property type="entry name" value="FIDO"/>
    <property type="match status" value="1"/>
</dbReference>
<dbReference type="InterPro" id="IPR036390">
    <property type="entry name" value="WH_DNA-bd_sf"/>
</dbReference>
<reference evidence="2 3" key="1">
    <citation type="submission" date="2024-09" db="EMBL/GenBank/DDBJ databases">
        <title>Taxonomic and Genotyping Characterization of Leptospira Strains isolated from Multiple Sources in Colombia highlights the importance of intermediate species.</title>
        <authorList>
            <person name="Torres Higuera L."/>
            <person name="Rojas Tapias D."/>
            <person name="Jimenez Velasquez S."/>
            <person name="Renjifo Ibanez C."/>
        </authorList>
    </citation>
    <scope>NUCLEOTIDE SEQUENCE [LARGE SCALE GENOMIC DNA]</scope>
    <source>
        <strain evidence="2 3">Lep080</strain>
    </source>
</reference>
<evidence type="ECO:0000259" key="1">
    <source>
        <dbReference type="PROSITE" id="PS51459"/>
    </source>
</evidence>
<gene>
    <name evidence="2" type="ORF">ACE5IX_17640</name>
</gene>
<keyword evidence="3" id="KW-1185">Reference proteome</keyword>
<feature type="domain" description="Fido" evidence="1">
    <location>
        <begin position="132"/>
        <end position="289"/>
    </location>
</feature>
<protein>
    <submittedName>
        <fullName evidence="2">Fic family protein</fullName>
    </submittedName>
</protein>
<dbReference type="Pfam" id="PF02661">
    <property type="entry name" value="Fic"/>
    <property type="match status" value="1"/>
</dbReference>
<evidence type="ECO:0000313" key="3">
    <source>
        <dbReference type="Proteomes" id="UP001580391"/>
    </source>
</evidence>
<dbReference type="Gene3D" id="1.10.10.10">
    <property type="entry name" value="Winged helix-like DNA-binding domain superfamily/Winged helix DNA-binding domain"/>
    <property type="match status" value="1"/>
</dbReference>
<accession>A0ABV5BSR4</accession>
<dbReference type="PANTHER" id="PTHR13504">
    <property type="entry name" value="FIDO DOMAIN-CONTAINING PROTEIN DDB_G0283145"/>
    <property type="match status" value="1"/>
</dbReference>
<dbReference type="Proteomes" id="UP001580391">
    <property type="component" value="Unassembled WGS sequence"/>
</dbReference>
<evidence type="ECO:0000313" key="2">
    <source>
        <dbReference type="EMBL" id="MFB5738344.1"/>
    </source>
</evidence>
<dbReference type="SUPFAM" id="SSF46785">
    <property type="entry name" value="Winged helix' DNA-binding domain"/>
    <property type="match status" value="1"/>
</dbReference>
<dbReference type="InterPro" id="IPR036597">
    <property type="entry name" value="Fido-like_dom_sf"/>
</dbReference>
<proteinExistence type="predicted"/>
<dbReference type="InterPro" id="IPR025230">
    <property type="entry name" value="DUF4172"/>
</dbReference>